<dbReference type="InterPro" id="IPR029058">
    <property type="entry name" value="AB_hydrolase_fold"/>
</dbReference>
<dbReference type="Proteomes" id="UP000636579">
    <property type="component" value="Unassembled WGS sequence"/>
</dbReference>
<comment type="caution">
    <text evidence="1">The sequence shown here is derived from an EMBL/GenBank/DDBJ whole genome shotgun (WGS) entry which is preliminary data.</text>
</comment>
<evidence type="ECO:0000313" key="1">
    <source>
        <dbReference type="EMBL" id="MBE1514600.1"/>
    </source>
</evidence>
<organism evidence="1 2">
    <name type="scientific">Nesterenkonia halotolerans</name>
    <dbReference type="NCBI Taxonomy" id="225325"/>
    <lineage>
        <taxon>Bacteria</taxon>
        <taxon>Bacillati</taxon>
        <taxon>Actinomycetota</taxon>
        <taxon>Actinomycetes</taxon>
        <taxon>Micrococcales</taxon>
        <taxon>Micrococcaceae</taxon>
        <taxon>Nesterenkonia</taxon>
    </lineage>
</organism>
<evidence type="ECO:0000313" key="2">
    <source>
        <dbReference type="Proteomes" id="UP000636579"/>
    </source>
</evidence>
<protein>
    <recommendedName>
        <fullName evidence="3">PE-PPE domain-containing protein</fullName>
    </recommendedName>
</protein>
<dbReference type="SUPFAM" id="SSF53474">
    <property type="entry name" value="alpha/beta-Hydrolases"/>
    <property type="match status" value="1"/>
</dbReference>
<dbReference type="EMBL" id="JADBEE010000001">
    <property type="protein sequence ID" value="MBE1514600.1"/>
    <property type="molecule type" value="Genomic_DNA"/>
</dbReference>
<evidence type="ECO:0008006" key="3">
    <source>
        <dbReference type="Google" id="ProtNLM"/>
    </source>
</evidence>
<accession>A0ABR9J6S4</accession>
<dbReference type="Gene3D" id="3.40.50.1820">
    <property type="entry name" value="alpha/beta hydrolase"/>
    <property type="match status" value="1"/>
</dbReference>
<dbReference type="RefSeq" id="WP_192591329.1">
    <property type="nucleotide sequence ID" value="NZ_JADBEE010000001.1"/>
</dbReference>
<name>A0ABR9J6S4_9MICC</name>
<gene>
    <name evidence="1" type="ORF">H4W26_001355</name>
</gene>
<proteinExistence type="predicted"/>
<sequence length="501" mass="54307">MYILRPDQFGEPREREFTVQAYGGPTQTNLVLETLQLGAQQLRQAARMAEEQRHDLASIADEIFGSAAGFAPHWQIPLFGAQLGISTAQSAIGSSAMEQTSDAVERAHESYRDTEALVVRWLGAARQITQYPEMYPHIVHPEGDRALAAAWARTALVNLGHTGVLLFAMVARKQPAVRASGEAGGLIAQTLFEEVRRASRASSQRLNVETQQLPRTESHRLTDYLEAQAAVAAAGDFSISSSDTAEGDQRHIVHIPGLELPEELEEMDLDAIAAGELDLSAGRGVNSLADAVTNDSENLQAVIEEALQRSGAQTGDELLISGYSQGALHALNIAAGGRLARKYRISQVVTVAGPGRGGPITPGVRTTSFQDVNDPVPRLMSEDSELSSTRVEINYEHHASEGRVGGIFGQSHSYTHNLEAIRILEDDPKSHLDAGQREHLRELAEQLSGEHRPTVFTTEWDAAGTERVQQTITEWAGRLQAGTQEVGSGVEEVRSGADRVR</sequence>
<keyword evidence="2" id="KW-1185">Reference proteome</keyword>
<reference evidence="1 2" key="1">
    <citation type="submission" date="2020-10" db="EMBL/GenBank/DDBJ databases">
        <title>Sequencing the genomes of 1000 actinobacteria strains.</title>
        <authorList>
            <person name="Klenk H.-P."/>
        </authorList>
    </citation>
    <scope>NUCLEOTIDE SEQUENCE [LARGE SCALE GENOMIC DNA]</scope>
    <source>
        <strain evidence="1 2">DSM 15474</strain>
    </source>
</reference>